<dbReference type="EMBL" id="GEBQ01015839">
    <property type="protein sequence ID" value="JAT24138.1"/>
    <property type="molecule type" value="Transcribed_RNA"/>
</dbReference>
<dbReference type="InterPro" id="IPR036236">
    <property type="entry name" value="Znf_C2H2_sf"/>
</dbReference>
<accession>A0A1B6LKD9</accession>
<protein>
    <recommendedName>
        <fullName evidence="2">C2H2-type domain-containing protein</fullName>
    </recommendedName>
</protein>
<proteinExistence type="predicted"/>
<dbReference type="InterPro" id="IPR013087">
    <property type="entry name" value="Znf_C2H2_type"/>
</dbReference>
<dbReference type="AlphaFoldDB" id="A0A1B6LKD9"/>
<dbReference type="SUPFAM" id="SSF57667">
    <property type="entry name" value="beta-beta-alpha zinc fingers"/>
    <property type="match status" value="1"/>
</dbReference>
<gene>
    <name evidence="3" type="ORF">g.273</name>
</gene>
<feature type="non-terminal residue" evidence="3">
    <location>
        <position position="1"/>
    </location>
</feature>
<name>A0A1B6LKD9_9HEMI</name>
<reference evidence="3" key="1">
    <citation type="submission" date="2015-11" db="EMBL/GenBank/DDBJ databases">
        <title>De novo transcriptome assembly of four potential Pierce s Disease insect vectors from Arizona vineyards.</title>
        <authorList>
            <person name="Tassone E.E."/>
        </authorList>
    </citation>
    <scope>NUCLEOTIDE SEQUENCE</scope>
</reference>
<feature type="region of interest" description="Disordered" evidence="1">
    <location>
        <begin position="1"/>
        <end position="58"/>
    </location>
</feature>
<dbReference type="SMART" id="SM00355">
    <property type="entry name" value="ZnF_C2H2"/>
    <property type="match status" value="3"/>
</dbReference>
<evidence type="ECO:0000256" key="1">
    <source>
        <dbReference type="SAM" id="MobiDB-lite"/>
    </source>
</evidence>
<evidence type="ECO:0000259" key="2">
    <source>
        <dbReference type="PROSITE" id="PS00028"/>
    </source>
</evidence>
<evidence type="ECO:0000313" key="3">
    <source>
        <dbReference type="EMBL" id="JAT24138.1"/>
    </source>
</evidence>
<dbReference type="PROSITE" id="PS00028">
    <property type="entry name" value="ZINC_FINGER_C2H2_1"/>
    <property type="match status" value="1"/>
</dbReference>
<feature type="compositionally biased region" description="Basic and acidic residues" evidence="1">
    <location>
        <begin position="45"/>
        <end position="54"/>
    </location>
</feature>
<feature type="compositionally biased region" description="Basic residues" evidence="1">
    <location>
        <begin position="15"/>
        <end position="34"/>
    </location>
</feature>
<feature type="compositionally biased region" description="Basic and acidic residues" evidence="1">
    <location>
        <begin position="1"/>
        <end position="14"/>
    </location>
</feature>
<sequence>SKCDAEYPTEERLNSHARKHLARKGAKISKKAGRKSQSSQKSKKHNESNSRAKPVDMNLNEELQTARKNSTEPNQTRSKTMKAVMKILTECLAGNWPLKCNVCDACFVHPGVLVDHLMEYTRRTAKCYQCKAIFKTPDLLREHILECNHARPFSCVRCFSWFPTLNKYYKHICPTSDNFQ</sequence>
<feature type="domain" description="C2H2-type" evidence="2">
    <location>
        <begin position="127"/>
        <end position="149"/>
    </location>
</feature>
<organism evidence="3">
    <name type="scientific">Graphocephala atropunctata</name>
    <dbReference type="NCBI Taxonomy" id="36148"/>
    <lineage>
        <taxon>Eukaryota</taxon>
        <taxon>Metazoa</taxon>
        <taxon>Ecdysozoa</taxon>
        <taxon>Arthropoda</taxon>
        <taxon>Hexapoda</taxon>
        <taxon>Insecta</taxon>
        <taxon>Pterygota</taxon>
        <taxon>Neoptera</taxon>
        <taxon>Paraneoptera</taxon>
        <taxon>Hemiptera</taxon>
        <taxon>Auchenorrhyncha</taxon>
        <taxon>Membracoidea</taxon>
        <taxon>Cicadellidae</taxon>
        <taxon>Cicadellinae</taxon>
        <taxon>Cicadellini</taxon>
        <taxon>Graphocephala</taxon>
    </lineage>
</organism>
<dbReference type="Gene3D" id="3.30.160.60">
    <property type="entry name" value="Classic Zinc Finger"/>
    <property type="match status" value="1"/>
</dbReference>